<dbReference type="InterPro" id="IPR007588">
    <property type="entry name" value="Znf_FLYWCH"/>
</dbReference>
<dbReference type="Proteomes" id="UP000053240">
    <property type="component" value="Unassembled WGS sequence"/>
</dbReference>
<keyword evidence="3" id="KW-0862">Zinc</keyword>
<keyword evidence="1" id="KW-0479">Metal-binding</keyword>
<organism evidence="6 7">
    <name type="scientific">Papilio machaon</name>
    <name type="common">Old World swallowtail butterfly</name>
    <dbReference type="NCBI Taxonomy" id="76193"/>
    <lineage>
        <taxon>Eukaryota</taxon>
        <taxon>Metazoa</taxon>
        <taxon>Ecdysozoa</taxon>
        <taxon>Arthropoda</taxon>
        <taxon>Hexapoda</taxon>
        <taxon>Insecta</taxon>
        <taxon>Pterygota</taxon>
        <taxon>Neoptera</taxon>
        <taxon>Endopterygota</taxon>
        <taxon>Lepidoptera</taxon>
        <taxon>Glossata</taxon>
        <taxon>Ditrysia</taxon>
        <taxon>Papilionoidea</taxon>
        <taxon>Papilionidae</taxon>
        <taxon>Papilioninae</taxon>
        <taxon>Papilio</taxon>
    </lineage>
</organism>
<evidence type="ECO:0000256" key="4">
    <source>
        <dbReference type="SAM" id="MobiDB-lite"/>
    </source>
</evidence>
<dbReference type="InParanoid" id="A0A0N0PCJ8"/>
<dbReference type="EMBL" id="KQ460650">
    <property type="protein sequence ID" value="KPJ13105.1"/>
    <property type="molecule type" value="Genomic_DNA"/>
</dbReference>
<keyword evidence="2" id="KW-0863">Zinc-finger</keyword>
<evidence type="ECO:0000313" key="6">
    <source>
        <dbReference type="EMBL" id="KPJ13105.1"/>
    </source>
</evidence>
<proteinExistence type="predicted"/>
<dbReference type="GO" id="GO:0008270">
    <property type="term" value="F:zinc ion binding"/>
    <property type="evidence" value="ECO:0007669"/>
    <property type="project" value="UniProtKB-KW"/>
</dbReference>
<accession>A0A0N0PCJ8</accession>
<evidence type="ECO:0000256" key="2">
    <source>
        <dbReference type="ARBA" id="ARBA00022771"/>
    </source>
</evidence>
<evidence type="ECO:0000256" key="1">
    <source>
        <dbReference type="ARBA" id="ARBA00022723"/>
    </source>
</evidence>
<feature type="region of interest" description="Disordered" evidence="4">
    <location>
        <begin position="241"/>
        <end position="272"/>
    </location>
</feature>
<dbReference type="Gene3D" id="2.20.25.240">
    <property type="match status" value="2"/>
</dbReference>
<sequence>MITIFSSNKQYFMHRKYTYCYRSKARGGFRWRCTNTSDCKAYVILSADGSSFTAYGIHSHNPPNYHILPNGTLVQEITMTSGKRYKYIYGYTYGAPVPVKGGLKYRCTRGCELKLIEMDNGRVYYLYDGYTYTYGYKSRKGGTFLWTKRGVKHPLLLLDGFTYSYQKQNANGRVSWYCSRRLKGCRASAISIGDKAYAYKPHDHPPPKRQDSTADIKPLQSSYLFFGIGRRQQQHQLHELAGSPGEIPRPHRRQASSESNSAFRLRSVVPEA</sequence>
<feature type="domain" description="FLYWCH-type" evidence="5">
    <location>
        <begin position="152"/>
        <end position="204"/>
    </location>
</feature>
<protein>
    <recommendedName>
        <fullName evidence="5">FLYWCH-type domain-containing protein</fullName>
    </recommendedName>
</protein>
<evidence type="ECO:0000256" key="3">
    <source>
        <dbReference type="ARBA" id="ARBA00022833"/>
    </source>
</evidence>
<gene>
    <name evidence="6" type="ORF">RR48_05214</name>
</gene>
<dbReference type="Pfam" id="PF04500">
    <property type="entry name" value="FLYWCH"/>
    <property type="match status" value="1"/>
</dbReference>
<evidence type="ECO:0000313" key="7">
    <source>
        <dbReference type="Proteomes" id="UP000053240"/>
    </source>
</evidence>
<evidence type="ECO:0000259" key="5">
    <source>
        <dbReference type="Pfam" id="PF04500"/>
    </source>
</evidence>
<reference evidence="6 7" key="1">
    <citation type="journal article" date="2015" name="Nat. Commun.">
        <title>Outbred genome sequencing and CRISPR/Cas9 gene editing in butterflies.</title>
        <authorList>
            <person name="Li X."/>
            <person name="Fan D."/>
            <person name="Zhang W."/>
            <person name="Liu G."/>
            <person name="Zhang L."/>
            <person name="Zhao L."/>
            <person name="Fang X."/>
            <person name="Chen L."/>
            <person name="Dong Y."/>
            <person name="Chen Y."/>
            <person name="Ding Y."/>
            <person name="Zhao R."/>
            <person name="Feng M."/>
            <person name="Zhu Y."/>
            <person name="Feng Y."/>
            <person name="Jiang X."/>
            <person name="Zhu D."/>
            <person name="Xiang H."/>
            <person name="Feng X."/>
            <person name="Li S."/>
            <person name="Wang J."/>
            <person name="Zhang G."/>
            <person name="Kronforst M.R."/>
            <person name="Wang W."/>
        </authorList>
    </citation>
    <scope>NUCLEOTIDE SEQUENCE [LARGE SCALE GENOMIC DNA]</scope>
    <source>
        <strain evidence="6">Ya'a_city_454_Pm</strain>
        <tissue evidence="6">Whole body</tissue>
    </source>
</reference>
<name>A0A0N0PCJ8_PAPMA</name>
<dbReference type="AlphaFoldDB" id="A0A0N0PCJ8"/>
<keyword evidence="7" id="KW-1185">Reference proteome</keyword>